<dbReference type="Proteomes" id="UP000000709">
    <property type="component" value="Unassembled WGS sequence"/>
</dbReference>
<comment type="subcellular location">
    <subcellularLocation>
        <location evidence="1">Nucleus</location>
    </subcellularLocation>
</comment>
<proteinExistence type="predicted"/>
<gene>
    <name evidence="7" type="ORF">SPAPADRAFT_130700</name>
</gene>
<evidence type="ECO:0000256" key="4">
    <source>
        <dbReference type="ARBA" id="ARBA00023242"/>
    </source>
</evidence>
<dbReference type="RefSeq" id="XP_007372032.1">
    <property type="nucleotide sequence ID" value="XM_007371970.1"/>
</dbReference>
<dbReference type="SUPFAM" id="SSF57959">
    <property type="entry name" value="Leucine zipper domain"/>
    <property type="match status" value="1"/>
</dbReference>
<dbReference type="OrthoDB" id="295274at2759"/>
<dbReference type="KEGG" id="spaa:SPAPADRAFT_130700"/>
<feature type="domain" description="BZIP" evidence="6">
    <location>
        <begin position="132"/>
        <end position="193"/>
    </location>
</feature>
<evidence type="ECO:0000256" key="5">
    <source>
        <dbReference type="SAM" id="Coils"/>
    </source>
</evidence>
<keyword evidence="5" id="KW-0175">Coiled coil</keyword>
<reference evidence="7 8" key="1">
    <citation type="journal article" date="2011" name="Proc. Natl. Acad. Sci. U.S.A.">
        <title>Comparative genomics of xylose-fermenting fungi for enhanced biofuel production.</title>
        <authorList>
            <person name="Wohlbach D.J."/>
            <person name="Kuo A."/>
            <person name="Sato T.K."/>
            <person name="Potts K.M."/>
            <person name="Salamov A.A."/>
            <person name="LaButti K.M."/>
            <person name="Sun H."/>
            <person name="Clum A."/>
            <person name="Pangilinan J.L."/>
            <person name="Lindquist E.A."/>
            <person name="Lucas S."/>
            <person name="Lapidus A."/>
            <person name="Jin M."/>
            <person name="Gunawan C."/>
            <person name="Balan V."/>
            <person name="Dale B.E."/>
            <person name="Jeffries T.W."/>
            <person name="Zinkel R."/>
            <person name="Barry K.W."/>
            <person name="Grigoriev I.V."/>
            <person name="Gasch A.P."/>
        </authorList>
    </citation>
    <scope>NUCLEOTIDE SEQUENCE [LARGE SCALE GENOMIC DNA]</scope>
    <source>
        <strain evidence="8">NRRL Y-27907 / 11-Y1</strain>
    </source>
</reference>
<evidence type="ECO:0000259" key="6">
    <source>
        <dbReference type="PROSITE" id="PS50217"/>
    </source>
</evidence>
<keyword evidence="8" id="KW-1185">Reference proteome</keyword>
<evidence type="ECO:0000256" key="3">
    <source>
        <dbReference type="ARBA" id="ARBA00023163"/>
    </source>
</evidence>
<dbReference type="Pfam" id="PF00170">
    <property type="entry name" value="bZIP_1"/>
    <property type="match status" value="1"/>
</dbReference>
<dbReference type="InParanoid" id="G3AGP3"/>
<dbReference type="Gene3D" id="1.20.5.170">
    <property type="match status" value="1"/>
</dbReference>
<organism evidence="8">
    <name type="scientific">Spathaspora passalidarum (strain NRRL Y-27907 / 11-Y1)</name>
    <dbReference type="NCBI Taxonomy" id="619300"/>
    <lineage>
        <taxon>Eukaryota</taxon>
        <taxon>Fungi</taxon>
        <taxon>Dikarya</taxon>
        <taxon>Ascomycota</taxon>
        <taxon>Saccharomycotina</taxon>
        <taxon>Pichiomycetes</taxon>
        <taxon>Debaryomycetaceae</taxon>
        <taxon>Spathaspora</taxon>
    </lineage>
</organism>
<dbReference type="FunCoup" id="G3AGP3">
    <property type="interactions" value="2055"/>
</dbReference>
<sequence>MSKNPDFLSFLHNPFDINSYPITNPPIFDSTMLLPITPDGIPRRRRISISNGQIGQIVNHEAYFEAIAVAPPQQSMQNQMQVIPPPAQVPAQQEQSKTQFAGVPPPNHQLIYNNEVIFNPNNGPIPGTAAWKKERLLERNRIAASKCRQRKKQAQMELQNNIDKLEAELKDRDLKIQKLQATLKIYNKVLLSHFENGDDISELKQVIEQSQSLLN</sequence>
<dbReference type="GO" id="GO:0005634">
    <property type="term" value="C:nucleus"/>
    <property type="evidence" value="ECO:0007669"/>
    <property type="project" value="UniProtKB-SubCell"/>
</dbReference>
<dbReference type="GeneID" id="18869518"/>
<dbReference type="AlphaFoldDB" id="G3AGP3"/>
<evidence type="ECO:0000313" key="8">
    <source>
        <dbReference type="Proteomes" id="UP000000709"/>
    </source>
</evidence>
<evidence type="ECO:0000256" key="2">
    <source>
        <dbReference type="ARBA" id="ARBA00023015"/>
    </source>
</evidence>
<keyword evidence="3" id="KW-0804">Transcription</keyword>
<evidence type="ECO:0000256" key="1">
    <source>
        <dbReference type="ARBA" id="ARBA00004123"/>
    </source>
</evidence>
<dbReference type="STRING" id="619300.G3AGP3"/>
<evidence type="ECO:0000313" key="7">
    <source>
        <dbReference type="EMBL" id="EGW34620.1"/>
    </source>
</evidence>
<dbReference type="PROSITE" id="PS50217">
    <property type="entry name" value="BZIP"/>
    <property type="match status" value="1"/>
</dbReference>
<feature type="coiled-coil region" evidence="5">
    <location>
        <begin position="148"/>
        <end position="182"/>
    </location>
</feature>
<dbReference type="PROSITE" id="PS00036">
    <property type="entry name" value="BZIP_BASIC"/>
    <property type="match status" value="1"/>
</dbReference>
<dbReference type="eggNOG" id="KOG1414">
    <property type="taxonomic scope" value="Eukaryota"/>
</dbReference>
<dbReference type="HOGENOM" id="CLU_080216_0_0_1"/>
<keyword evidence="4" id="KW-0539">Nucleus</keyword>
<dbReference type="InterPro" id="IPR051027">
    <property type="entry name" value="bZIP_transcription_factors"/>
</dbReference>
<dbReference type="CDD" id="cd14687">
    <property type="entry name" value="bZIP_ATF2"/>
    <property type="match status" value="1"/>
</dbReference>
<accession>G3AGP3</accession>
<dbReference type="GO" id="GO:0003700">
    <property type="term" value="F:DNA-binding transcription factor activity"/>
    <property type="evidence" value="ECO:0007669"/>
    <property type="project" value="InterPro"/>
</dbReference>
<dbReference type="SMART" id="SM00338">
    <property type="entry name" value="BRLZ"/>
    <property type="match status" value="1"/>
</dbReference>
<keyword evidence="2" id="KW-0805">Transcription regulation</keyword>
<dbReference type="PANTHER" id="PTHR19304">
    <property type="entry name" value="CYCLIC-AMP RESPONSE ELEMENT BINDING PROTEIN"/>
    <property type="match status" value="1"/>
</dbReference>
<name>G3AGP3_SPAPN</name>
<protein>
    <recommendedName>
        <fullName evidence="6">BZIP domain-containing protein</fullName>
    </recommendedName>
</protein>
<dbReference type="InterPro" id="IPR046347">
    <property type="entry name" value="bZIP_sf"/>
</dbReference>
<dbReference type="InterPro" id="IPR004827">
    <property type="entry name" value="bZIP"/>
</dbReference>
<dbReference type="EMBL" id="GL996499">
    <property type="protein sequence ID" value="EGW34620.1"/>
    <property type="molecule type" value="Genomic_DNA"/>
</dbReference>